<dbReference type="Pfam" id="PF06722">
    <property type="entry name" value="EryCIII-like_C"/>
    <property type="match status" value="1"/>
</dbReference>
<dbReference type="CDD" id="cd03784">
    <property type="entry name" value="GT1_Gtf-like"/>
    <property type="match status" value="1"/>
</dbReference>
<dbReference type="OrthoDB" id="5835829at2759"/>
<organism evidence="5 7">
    <name type="scientific">Hyaloscypha variabilis (strain UAMH 11265 / GT02V1 / F)</name>
    <name type="common">Meliniomyces variabilis</name>
    <dbReference type="NCBI Taxonomy" id="1149755"/>
    <lineage>
        <taxon>Eukaryota</taxon>
        <taxon>Fungi</taxon>
        <taxon>Dikarya</taxon>
        <taxon>Ascomycota</taxon>
        <taxon>Pezizomycotina</taxon>
        <taxon>Leotiomycetes</taxon>
        <taxon>Helotiales</taxon>
        <taxon>Hyaloscyphaceae</taxon>
        <taxon>Hyaloscypha</taxon>
        <taxon>Hyaloscypha variabilis</taxon>
    </lineage>
</organism>
<evidence type="ECO:0000313" key="5">
    <source>
        <dbReference type="EMBL" id="PMD28786.1"/>
    </source>
</evidence>
<accession>A0A2J6QR95</accession>
<dbReference type="FunFam" id="3.40.50.2000:FF:000009">
    <property type="entry name" value="Sterol 3-beta-glucosyltransferase UGT80A2"/>
    <property type="match status" value="1"/>
</dbReference>
<dbReference type="EMBL" id="KZ613989">
    <property type="protein sequence ID" value="PMD28786.1"/>
    <property type="molecule type" value="Genomic_DNA"/>
</dbReference>
<evidence type="ECO:0000259" key="3">
    <source>
        <dbReference type="Pfam" id="PF03033"/>
    </source>
</evidence>
<dbReference type="InterPro" id="IPR010610">
    <property type="entry name" value="EryCIII-like_C"/>
</dbReference>
<keyword evidence="1 5" id="KW-0808">Transferase</keyword>
<reference evidence="5 7" key="1">
    <citation type="submission" date="2016-04" db="EMBL/GenBank/DDBJ databases">
        <title>A degradative enzymes factory behind the ericoid mycorrhizal symbiosis.</title>
        <authorList>
            <consortium name="DOE Joint Genome Institute"/>
            <person name="Martino E."/>
            <person name="Morin E."/>
            <person name="Grelet G."/>
            <person name="Kuo A."/>
            <person name="Kohler A."/>
            <person name="Daghino S."/>
            <person name="Barry K."/>
            <person name="Choi C."/>
            <person name="Cichocki N."/>
            <person name="Clum A."/>
            <person name="Copeland A."/>
            <person name="Hainaut M."/>
            <person name="Haridas S."/>
            <person name="Labutti K."/>
            <person name="Lindquist E."/>
            <person name="Lipzen A."/>
            <person name="Khouja H.-R."/>
            <person name="Murat C."/>
            <person name="Ohm R."/>
            <person name="Olson A."/>
            <person name="Spatafora J."/>
            <person name="Veneault-Fourrey C."/>
            <person name="Henrissat B."/>
            <person name="Grigoriev I."/>
            <person name="Martin F."/>
            <person name="Perotto S."/>
        </authorList>
    </citation>
    <scope>NUCLEOTIDE SEQUENCE [LARGE SCALE GENOMIC DNA]</scope>
    <source>
        <strain evidence="5 7">F</strain>
    </source>
</reference>
<dbReference type="GO" id="GO:0016906">
    <property type="term" value="F:sterol 3-beta-glucosyltransferase activity"/>
    <property type="evidence" value="ECO:0007669"/>
    <property type="project" value="UniProtKB-ARBA"/>
</dbReference>
<dbReference type="PANTHER" id="PTHR48050:SF27">
    <property type="entry name" value="GLUCOSYLTRANSFERASE, PUTATIVE (AFU_ORTHOLOGUE AFUA_7G04880)-RELATED"/>
    <property type="match status" value="1"/>
</dbReference>
<feature type="region of interest" description="Disordered" evidence="2">
    <location>
        <begin position="613"/>
        <end position="653"/>
    </location>
</feature>
<dbReference type="Pfam" id="PF03033">
    <property type="entry name" value="Glyco_transf_28"/>
    <property type="match status" value="1"/>
</dbReference>
<protein>
    <submittedName>
        <fullName evidence="5">Glycosyltransferase family 1 protein</fullName>
    </submittedName>
</protein>
<dbReference type="PANTHER" id="PTHR48050">
    <property type="entry name" value="STEROL 3-BETA-GLUCOSYLTRANSFERASE"/>
    <property type="match status" value="1"/>
</dbReference>
<proteinExistence type="predicted"/>
<feature type="domain" description="Erythromycin biosynthesis protein CIII-like C-terminal" evidence="4">
    <location>
        <begin position="402"/>
        <end position="502"/>
    </location>
</feature>
<dbReference type="Gene3D" id="3.40.50.2000">
    <property type="entry name" value="Glycogen Phosphorylase B"/>
    <property type="match status" value="2"/>
</dbReference>
<evidence type="ECO:0000256" key="2">
    <source>
        <dbReference type="SAM" id="MobiDB-lite"/>
    </source>
</evidence>
<dbReference type="GO" id="GO:0005975">
    <property type="term" value="P:carbohydrate metabolic process"/>
    <property type="evidence" value="ECO:0007669"/>
    <property type="project" value="InterPro"/>
</dbReference>
<name>A0A2J6QR95_HYAVF</name>
<evidence type="ECO:0000256" key="1">
    <source>
        <dbReference type="ARBA" id="ARBA00022679"/>
    </source>
</evidence>
<evidence type="ECO:0000313" key="7">
    <source>
        <dbReference type="Proteomes" id="UP000235786"/>
    </source>
</evidence>
<feature type="compositionally biased region" description="Polar residues" evidence="2">
    <location>
        <begin position="621"/>
        <end position="645"/>
    </location>
</feature>
<dbReference type="InterPro" id="IPR050426">
    <property type="entry name" value="Glycosyltransferase_28"/>
</dbReference>
<dbReference type="Proteomes" id="UP000235786">
    <property type="component" value="Unassembled WGS sequence"/>
</dbReference>
<dbReference type="SUPFAM" id="SSF53756">
    <property type="entry name" value="UDP-Glycosyltransferase/glycogen phosphorylase"/>
    <property type="match status" value="1"/>
</dbReference>
<dbReference type="AlphaFoldDB" id="A0A2J6QR95"/>
<dbReference type="InterPro" id="IPR002213">
    <property type="entry name" value="UDP_glucos_trans"/>
</dbReference>
<dbReference type="EMBL" id="KZ613966">
    <property type="protein sequence ID" value="PMD30500.1"/>
    <property type="molecule type" value="Genomic_DNA"/>
</dbReference>
<dbReference type="FunFam" id="3.40.50.2000:FF:000100">
    <property type="entry name" value="Glycosyltransferase family 1 protein"/>
    <property type="match status" value="1"/>
</dbReference>
<evidence type="ECO:0000313" key="6">
    <source>
        <dbReference type="EMBL" id="PMD30500.1"/>
    </source>
</evidence>
<keyword evidence="7" id="KW-1185">Reference proteome</keyword>
<gene>
    <name evidence="6" type="ORF">L207DRAFT_573359</name>
    <name evidence="5" type="ORF">L207DRAFT_642877</name>
</gene>
<sequence length="830" mass="90793">MSSPLSILYELLLNMMPLPDVGDKHENPPPAYEESKTPELVHEAVEVTDDGRIGVDLNSKLARGLSVFLPNPPDYSSIITPGEIKHVAWPIKLNIIIQVVGSRGDVQPFIALGTELQKYGHRVRLATHDVFQDFVTKAGLEFFPIGGNPEELMAYMVKNPGVIPSMKSMRQGDIQRKRAMIAEMLRGFWSSCIEPDPVLQSPFVADAIIANPPSFAHVHCAQALGIPVHLMFTMPWTNTRAFPHPLATLKNVGSDPSAANWISYSVVEWLTWQGLSGVINKWREGIDLEPIEMMEGPNLASALQIPFTYCWSPALVPKPLDWPSHIDIRGFFFRSAPKYTPPPDLGAFLRAGPPPVYIGFGSIVIEDPEKMSRILIDAVQQCGARAIISRGWGKLGGPEMDNIFYLGDCPHEWLFQHVAAVVHHGGAGTTACGLLNGRPTTIVPFFGDQPFWGNMVAVAGAGPKPIHHKILNAQNLAEAIAFCLTPEASAAAGKIAAQMSSETGVQTAVDSFHSHLPLDKMACDILPHRPAVWNYSKKKRTVKLSREAAELLNEHMKIDQNKLELYEAKPIFIDPHHYDPISSTTSAFVASQYDAVKATGNMFYKPYKEYKRRNEHRLDQSPHTSHTRSLASFNGERSGSGSSMTTERKRGNVAGKMAAASGKAFGDFTLNGFKAATVDIPLACSEGLKNVPALYGDKVRDNGRVTDWKSGAIVGGKSFMYGMGEGLSDIFVQPYKGAQKEGAVGALKGVGKGTVSLVTKTTSGILGLVAYPNQGIAKSIRTAVKSSTRKKIMQARMIESVYLARSSSTRDEQLDRERVLARFEELMRSG</sequence>
<evidence type="ECO:0000259" key="4">
    <source>
        <dbReference type="Pfam" id="PF06722"/>
    </source>
</evidence>
<feature type="domain" description="Glycosyltransferase family 28 N-terminal" evidence="3">
    <location>
        <begin position="95"/>
        <end position="243"/>
    </location>
</feature>
<dbReference type="InterPro" id="IPR004276">
    <property type="entry name" value="GlycoTrans_28_N"/>
</dbReference>